<evidence type="ECO:0000313" key="2">
    <source>
        <dbReference type="Proteomes" id="UP000009230"/>
    </source>
</evidence>
<dbReference type="Proteomes" id="UP000009230">
    <property type="component" value="Chromosome"/>
</dbReference>
<name>F6CTA7_MARPP</name>
<dbReference type="EMBL" id="CP002771">
    <property type="protein sequence ID" value="AEF56273.1"/>
    <property type="molecule type" value="Genomic_DNA"/>
</dbReference>
<organism evidence="1 2">
    <name type="scientific">Marinomonas posidonica (strain CECT 7376 / NCIMB 14433 / IVIA-Po-181)</name>
    <dbReference type="NCBI Taxonomy" id="491952"/>
    <lineage>
        <taxon>Bacteria</taxon>
        <taxon>Pseudomonadati</taxon>
        <taxon>Pseudomonadota</taxon>
        <taxon>Gammaproteobacteria</taxon>
        <taxon>Oceanospirillales</taxon>
        <taxon>Oceanospirillaceae</taxon>
        <taxon>Marinomonas</taxon>
    </lineage>
</organism>
<dbReference type="KEGG" id="mpc:Mar181_3251"/>
<keyword evidence="2" id="KW-1185">Reference proteome</keyword>
<protein>
    <submittedName>
        <fullName evidence="1">Uncharacterized protein</fullName>
    </submittedName>
</protein>
<dbReference type="AlphaFoldDB" id="F6CTA7"/>
<gene>
    <name evidence="1" type="ordered locus">Mar181_3251</name>
</gene>
<evidence type="ECO:0000313" key="1">
    <source>
        <dbReference type="EMBL" id="AEF56273.1"/>
    </source>
</evidence>
<sequence>MRRNRLKNKQKQPCNKKKATLNLSRVASVNQTILIIGVFTVQFVLASFQVALEARHT</sequence>
<reference evidence="1 2" key="1">
    <citation type="journal article" date="2012" name="Stand. Genomic Sci.">
        <title>Complete genome sequence of Marinomonas posidonica type strain (IVIA-Po-181(T)).</title>
        <authorList>
            <person name="Lucas-Elio P."/>
            <person name="Goodwin L."/>
            <person name="Woyke T."/>
            <person name="Pitluck S."/>
            <person name="Nolan M."/>
            <person name="Kyrpides N.C."/>
            <person name="Detter J.C."/>
            <person name="Copeland A."/>
            <person name="Lu M."/>
            <person name="Bruce D."/>
            <person name="Detter C."/>
            <person name="Tapia R."/>
            <person name="Han S."/>
            <person name="Land M.L."/>
            <person name="Ivanova N."/>
            <person name="Mikhailova N."/>
            <person name="Johnston A.W."/>
            <person name="Sanchez-Amat A."/>
        </authorList>
    </citation>
    <scope>NUCLEOTIDE SEQUENCE [LARGE SCALE GENOMIC DNA]</scope>
    <source>
        <strain evidence="2">CECT 7376 / NCIMB 14433 / IVIA-Po-181</strain>
    </source>
</reference>
<proteinExistence type="predicted"/>
<accession>F6CTA7</accession>
<dbReference type="HOGENOM" id="CLU_2991423_0_0_6"/>